<proteinExistence type="predicted"/>
<protein>
    <recommendedName>
        <fullName evidence="3">Virus ReqiPepy6 Gp37-like protein</fullName>
    </recommendedName>
</protein>
<dbReference type="GeneID" id="90994554"/>
<evidence type="ECO:0000313" key="1">
    <source>
        <dbReference type="EMBL" id="SHF13380.1"/>
    </source>
</evidence>
<organism evidence="1 2">
    <name type="scientific">Tissierella praeacuta DSM 18095</name>
    <dbReference type="NCBI Taxonomy" id="1123404"/>
    <lineage>
        <taxon>Bacteria</taxon>
        <taxon>Bacillati</taxon>
        <taxon>Bacillota</taxon>
        <taxon>Tissierellia</taxon>
        <taxon>Tissierellales</taxon>
        <taxon>Tissierellaceae</taxon>
        <taxon>Tissierella</taxon>
    </lineage>
</organism>
<evidence type="ECO:0008006" key="3">
    <source>
        <dbReference type="Google" id="ProtNLM"/>
    </source>
</evidence>
<gene>
    <name evidence="1" type="ORF">SAMN02745784_02915</name>
</gene>
<name>A0A1M4Z5V8_9FIRM</name>
<dbReference type="STRING" id="1123404.SAMN02745784_02915"/>
<dbReference type="AlphaFoldDB" id="A0A1M4Z5V8"/>
<dbReference type="Proteomes" id="UP000184114">
    <property type="component" value="Unassembled WGS sequence"/>
</dbReference>
<reference evidence="2" key="1">
    <citation type="submission" date="2016-11" db="EMBL/GenBank/DDBJ databases">
        <authorList>
            <person name="Varghese N."/>
            <person name="Submissions S."/>
        </authorList>
    </citation>
    <scope>NUCLEOTIDE SEQUENCE [LARGE SCALE GENOMIC DNA]</scope>
    <source>
        <strain evidence="2">DSM 18095</strain>
    </source>
</reference>
<sequence length="358" mass="41416">MIKLTEEQQGLLHFSSNSRDIRFRYDLLNFEEFKIGELDVASGKIGLNSLAEIKRTGAFEIKENELKDVDWINSKIRPMFMLKNNDKWHEWSLGVYLISSLSVGIVKGKYRKVEAYDANEILMEDKFINRYFIKKGTNYVKAVTQIINSAGIYKVNIIPHPGKLNSDKEFEIGESKLTVVNELLRQINYTSIFTDEWGYMVSKPYVLPNLREVEYSYKENETSIILIDSTKHLLDTFNVSNIFVGTVSTPEGQNLRSVYTNNNPLSPISTVRRKRNIVMHEEVTDILDQVTLDNYIKRLAYNNTKLYERLIFDTAIMPHHSYSDCLFVNGDKYIETDWAMGLETGGVMTHNCRKVTNI</sequence>
<keyword evidence="2" id="KW-1185">Reference proteome</keyword>
<evidence type="ECO:0000313" key="2">
    <source>
        <dbReference type="Proteomes" id="UP000184114"/>
    </source>
</evidence>
<dbReference type="EMBL" id="FQTY01000022">
    <property type="protein sequence ID" value="SHF13380.1"/>
    <property type="molecule type" value="Genomic_DNA"/>
</dbReference>
<accession>A0A1M4Z5V8</accession>
<dbReference type="RefSeq" id="WP_084725487.1">
    <property type="nucleotide sequence ID" value="NZ_FQTY01000022.1"/>
</dbReference>